<sequence>MEVIAVASLWNRQIIAPKAAATPPRKSVIAKFSASSSASFSFSGDGPAGRRRYSGKAVEKLRC</sequence>
<dbReference type="AlphaFoldDB" id="A0A2P2QAP2"/>
<feature type="region of interest" description="Disordered" evidence="1">
    <location>
        <begin position="35"/>
        <end position="63"/>
    </location>
</feature>
<accession>A0A2P2QAP2</accession>
<evidence type="ECO:0000256" key="1">
    <source>
        <dbReference type="SAM" id="MobiDB-lite"/>
    </source>
</evidence>
<protein>
    <submittedName>
        <fullName evidence="2">Uncharacterized protein</fullName>
    </submittedName>
</protein>
<dbReference type="EMBL" id="GGEC01083510">
    <property type="protein sequence ID" value="MBX63994.1"/>
    <property type="molecule type" value="Transcribed_RNA"/>
</dbReference>
<name>A0A2P2QAP2_RHIMU</name>
<proteinExistence type="predicted"/>
<organism evidence="2">
    <name type="scientific">Rhizophora mucronata</name>
    <name type="common">Asiatic mangrove</name>
    <dbReference type="NCBI Taxonomy" id="61149"/>
    <lineage>
        <taxon>Eukaryota</taxon>
        <taxon>Viridiplantae</taxon>
        <taxon>Streptophyta</taxon>
        <taxon>Embryophyta</taxon>
        <taxon>Tracheophyta</taxon>
        <taxon>Spermatophyta</taxon>
        <taxon>Magnoliopsida</taxon>
        <taxon>eudicotyledons</taxon>
        <taxon>Gunneridae</taxon>
        <taxon>Pentapetalae</taxon>
        <taxon>rosids</taxon>
        <taxon>fabids</taxon>
        <taxon>Malpighiales</taxon>
        <taxon>Rhizophoraceae</taxon>
        <taxon>Rhizophora</taxon>
    </lineage>
</organism>
<reference evidence="2" key="1">
    <citation type="submission" date="2018-02" db="EMBL/GenBank/DDBJ databases">
        <title>Rhizophora mucronata_Transcriptome.</title>
        <authorList>
            <person name="Meera S.P."/>
            <person name="Sreeshan A."/>
            <person name="Augustine A."/>
        </authorList>
    </citation>
    <scope>NUCLEOTIDE SEQUENCE</scope>
    <source>
        <tissue evidence="2">Leaf</tissue>
    </source>
</reference>
<evidence type="ECO:0000313" key="2">
    <source>
        <dbReference type="EMBL" id="MBX63994.1"/>
    </source>
</evidence>